<dbReference type="InParanoid" id="A0A1B7N201"/>
<name>A0A1B7N201_9AGAM</name>
<dbReference type="Proteomes" id="UP000092154">
    <property type="component" value="Unassembled WGS sequence"/>
</dbReference>
<keyword evidence="2" id="KW-1185">Reference proteome</keyword>
<protein>
    <submittedName>
        <fullName evidence="1">Uncharacterized protein</fullName>
    </submittedName>
</protein>
<sequence length="89" mass="9934">MKCCHMMGEHVFPASLPFDFVANELKLPARPPLSHIVQSSQLIYVQLLPRITIEGYTIDQGDFHWLDVSFSDHAQPTALSAVVANILSK</sequence>
<dbReference type="AlphaFoldDB" id="A0A1B7N201"/>
<organism evidence="1 2">
    <name type="scientific">Rhizopogon vinicolor AM-OR11-026</name>
    <dbReference type="NCBI Taxonomy" id="1314800"/>
    <lineage>
        <taxon>Eukaryota</taxon>
        <taxon>Fungi</taxon>
        <taxon>Dikarya</taxon>
        <taxon>Basidiomycota</taxon>
        <taxon>Agaricomycotina</taxon>
        <taxon>Agaricomycetes</taxon>
        <taxon>Agaricomycetidae</taxon>
        <taxon>Boletales</taxon>
        <taxon>Suillineae</taxon>
        <taxon>Rhizopogonaceae</taxon>
        <taxon>Rhizopogon</taxon>
    </lineage>
</organism>
<proteinExistence type="predicted"/>
<evidence type="ECO:0000313" key="1">
    <source>
        <dbReference type="EMBL" id="OAX38887.1"/>
    </source>
</evidence>
<dbReference type="EMBL" id="KV448272">
    <property type="protein sequence ID" value="OAX38887.1"/>
    <property type="molecule type" value="Genomic_DNA"/>
</dbReference>
<accession>A0A1B7N201</accession>
<gene>
    <name evidence="1" type="ORF">K503DRAFT_129391</name>
</gene>
<reference evidence="1 2" key="1">
    <citation type="submission" date="2016-06" db="EMBL/GenBank/DDBJ databases">
        <title>Comparative genomics of the ectomycorrhizal sister species Rhizopogon vinicolor and Rhizopogon vesiculosus (Basidiomycota: Boletales) reveals a divergence of the mating type B locus.</title>
        <authorList>
            <consortium name="DOE Joint Genome Institute"/>
            <person name="Mujic A.B."/>
            <person name="Kuo A."/>
            <person name="Tritt A."/>
            <person name="Lipzen A."/>
            <person name="Chen C."/>
            <person name="Johnson J."/>
            <person name="Sharma A."/>
            <person name="Barry K."/>
            <person name="Grigoriev I.V."/>
            <person name="Spatafora J.W."/>
        </authorList>
    </citation>
    <scope>NUCLEOTIDE SEQUENCE [LARGE SCALE GENOMIC DNA]</scope>
    <source>
        <strain evidence="1 2">AM-OR11-026</strain>
    </source>
</reference>
<evidence type="ECO:0000313" key="2">
    <source>
        <dbReference type="Proteomes" id="UP000092154"/>
    </source>
</evidence>